<proteinExistence type="predicted"/>
<keyword evidence="1" id="KW-1133">Transmembrane helix</keyword>
<dbReference type="RefSeq" id="WP_201172098.1">
    <property type="nucleotide sequence ID" value="NZ_JAEPWM010000005.1"/>
</dbReference>
<evidence type="ECO:0000256" key="1">
    <source>
        <dbReference type="SAM" id="Phobius"/>
    </source>
</evidence>
<keyword evidence="4" id="KW-1185">Reference proteome</keyword>
<evidence type="ECO:0000313" key="3">
    <source>
        <dbReference type="EMBL" id="MBK6007190.1"/>
    </source>
</evidence>
<dbReference type="AlphaFoldDB" id="A0A934WN15"/>
<accession>A0A934WN15</accession>
<feature type="transmembrane region" description="Helical" evidence="1">
    <location>
        <begin position="112"/>
        <end position="130"/>
    </location>
</feature>
<dbReference type="Proteomes" id="UP000630528">
    <property type="component" value="Unassembled WGS sequence"/>
</dbReference>
<evidence type="ECO:0000259" key="2">
    <source>
        <dbReference type="Pfam" id="PF01569"/>
    </source>
</evidence>
<organism evidence="3 4">
    <name type="scientific">Ramlibacter ginsenosidimutans</name>
    <dbReference type="NCBI Taxonomy" id="502333"/>
    <lineage>
        <taxon>Bacteria</taxon>
        <taxon>Pseudomonadati</taxon>
        <taxon>Pseudomonadota</taxon>
        <taxon>Betaproteobacteria</taxon>
        <taxon>Burkholderiales</taxon>
        <taxon>Comamonadaceae</taxon>
        <taxon>Ramlibacter</taxon>
    </lineage>
</organism>
<feature type="domain" description="Phosphatidic acid phosphatase type 2/haloperoxidase" evidence="2">
    <location>
        <begin position="82"/>
        <end position="153"/>
    </location>
</feature>
<feature type="transmembrane region" description="Helical" evidence="1">
    <location>
        <begin position="46"/>
        <end position="70"/>
    </location>
</feature>
<dbReference type="InterPro" id="IPR036938">
    <property type="entry name" value="PAP2/HPO_sf"/>
</dbReference>
<feature type="transmembrane region" description="Helical" evidence="1">
    <location>
        <begin position="136"/>
        <end position="154"/>
    </location>
</feature>
<reference evidence="3" key="1">
    <citation type="journal article" date="2012" name="J. Microbiol. Biotechnol.">
        <title>Ramlibacter ginsenosidimutans sp. nov., with ginsenoside-converting activity.</title>
        <authorList>
            <person name="Wang L."/>
            <person name="An D.S."/>
            <person name="Kim S.G."/>
            <person name="Jin F.X."/>
            <person name="Kim S.C."/>
            <person name="Lee S.T."/>
            <person name="Im W.T."/>
        </authorList>
    </citation>
    <scope>NUCLEOTIDE SEQUENCE</scope>
    <source>
        <strain evidence="3">KACC 17527</strain>
    </source>
</reference>
<dbReference type="Gene3D" id="1.20.144.10">
    <property type="entry name" value="Phosphatidic acid phosphatase type 2/haloperoxidase"/>
    <property type="match status" value="1"/>
</dbReference>
<sequence length="215" mass="22615">MFISDLPGIWHVWHVVTRLGEAQVVLPLFLLAAATRAQGPEGRSDALRWIALLGIAVVLTAASKVAFIGWGIGSAALNFTGISGHTMFAAAVYPPLLSVIGSGTSPRAHRSAVAVGCVLALIVGVSRFVLRAHSESEVLAGWLVGGLVSCAVLARGTPVPLQLRATMFVTGALWLTLTPATVAAVETHSMVTRLALKLSGHERPYTRTDLLSNHK</sequence>
<gene>
    <name evidence="3" type="ORF">JJB11_13905</name>
</gene>
<keyword evidence="1" id="KW-0812">Transmembrane</keyword>
<keyword evidence="1" id="KW-0472">Membrane</keyword>
<protein>
    <submittedName>
        <fullName evidence="3">Phosphatase PAP2 family protein</fullName>
    </submittedName>
</protein>
<dbReference type="InterPro" id="IPR000326">
    <property type="entry name" value="PAP2/HPO"/>
</dbReference>
<dbReference type="EMBL" id="JAEPWM010000005">
    <property type="protein sequence ID" value="MBK6007190.1"/>
    <property type="molecule type" value="Genomic_DNA"/>
</dbReference>
<dbReference type="Pfam" id="PF01569">
    <property type="entry name" value="PAP2"/>
    <property type="match status" value="1"/>
</dbReference>
<name>A0A934WN15_9BURK</name>
<reference evidence="3" key="2">
    <citation type="submission" date="2021-01" db="EMBL/GenBank/DDBJ databases">
        <authorList>
            <person name="Kang M."/>
        </authorList>
    </citation>
    <scope>NUCLEOTIDE SEQUENCE</scope>
    <source>
        <strain evidence="3">KACC 17527</strain>
    </source>
</reference>
<feature type="transmembrane region" description="Helical" evidence="1">
    <location>
        <begin position="166"/>
        <end position="185"/>
    </location>
</feature>
<evidence type="ECO:0000313" key="4">
    <source>
        <dbReference type="Proteomes" id="UP000630528"/>
    </source>
</evidence>
<feature type="transmembrane region" description="Helical" evidence="1">
    <location>
        <begin position="82"/>
        <end position="100"/>
    </location>
</feature>
<comment type="caution">
    <text evidence="3">The sequence shown here is derived from an EMBL/GenBank/DDBJ whole genome shotgun (WGS) entry which is preliminary data.</text>
</comment>
<dbReference type="SUPFAM" id="SSF48317">
    <property type="entry name" value="Acid phosphatase/Vanadium-dependent haloperoxidase"/>
    <property type="match status" value="1"/>
</dbReference>